<dbReference type="PANTHER" id="PTHR11010">
    <property type="entry name" value="PROTEASE S28 PRO-X CARBOXYPEPTIDASE-RELATED"/>
    <property type="match status" value="1"/>
</dbReference>
<dbReference type="EnsemblMetazoa" id="SCAU008558-RA">
    <property type="protein sequence ID" value="SCAU008558-PA"/>
    <property type="gene ID" value="SCAU008558"/>
</dbReference>
<dbReference type="KEGG" id="scac:106095258"/>
<dbReference type="GO" id="GO:0008239">
    <property type="term" value="F:dipeptidyl-peptidase activity"/>
    <property type="evidence" value="ECO:0007669"/>
    <property type="project" value="TreeGrafter"/>
</dbReference>
<dbReference type="Gene3D" id="3.40.50.1820">
    <property type="entry name" value="alpha/beta hydrolase"/>
    <property type="match status" value="1"/>
</dbReference>
<dbReference type="Pfam" id="PF05577">
    <property type="entry name" value="Peptidase_S28"/>
    <property type="match status" value="2"/>
</dbReference>
<keyword evidence="7" id="KW-1185">Reference proteome</keyword>
<keyword evidence="4" id="KW-0378">Hydrolase</keyword>
<dbReference type="AlphaFoldDB" id="A0A1I8PJ98"/>
<name>A0A1I8PJ98_STOCA</name>
<evidence type="ECO:0000256" key="3">
    <source>
        <dbReference type="ARBA" id="ARBA00022729"/>
    </source>
</evidence>
<dbReference type="PANTHER" id="PTHR11010:SF5">
    <property type="entry name" value="RE36938P-RELATED"/>
    <property type="match status" value="1"/>
</dbReference>
<evidence type="ECO:0000256" key="2">
    <source>
        <dbReference type="ARBA" id="ARBA00022670"/>
    </source>
</evidence>
<protein>
    <submittedName>
        <fullName evidence="6">Uncharacterized protein</fullName>
    </submittedName>
</protein>
<accession>A0A1I8PJ98</accession>
<dbReference type="GO" id="GO:0006508">
    <property type="term" value="P:proteolysis"/>
    <property type="evidence" value="ECO:0007669"/>
    <property type="project" value="UniProtKB-KW"/>
</dbReference>
<dbReference type="InterPro" id="IPR008758">
    <property type="entry name" value="Peptidase_S28"/>
</dbReference>
<keyword evidence="5" id="KW-0325">Glycoprotein</keyword>
<evidence type="ECO:0000313" key="6">
    <source>
        <dbReference type="EnsemblMetazoa" id="SCAU008558-PA"/>
    </source>
</evidence>
<dbReference type="InterPro" id="IPR029058">
    <property type="entry name" value="AB_hydrolase_fold"/>
</dbReference>
<evidence type="ECO:0000313" key="7">
    <source>
        <dbReference type="Proteomes" id="UP000095300"/>
    </source>
</evidence>
<dbReference type="VEuPathDB" id="VectorBase:SCAU008558"/>
<dbReference type="OrthoDB" id="1735038at2759"/>
<evidence type="ECO:0000256" key="1">
    <source>
        <dbReference type="ARBA" id="ARBA00011079"/>
    </source>
</evidence>
<gene>
    <name evidence="6" type="primary">106095258</name>
</gene>
<keyword evidence="3" id="KW-0732">Signal</keyword>
<sequence>MSLSMKTIREIGGSKCANNLESGFQKLRLQLQSPTKSRQLLQRLQSCKSFNANNEMDRAAFFNSLGNYFAVLVQSYSKWVGTFCKNFLKMTEDPGEALIQHIEEIFLPNPQEEEEDKLHGDEWCLDLSYEAMASIYSEYADIYSGTRCWFYQTCHEFGWFATTKASGNASSHLSFAGQVPLKFFQNLCHDVFHSASNGDGSRVGGSDLGLFSPLLNELHISAKKINHIFGGFANVSQRVIFTQGLLDPWRAVGVHRGQNVLLLKGYSHVEDLGSINLKDTVEMNVAKLKVAAFINKALRN</sequence>
<dbReference type="GO" id="GO:0070008">
    <property type="term" value="F:serine-type exopeptidase activity"/>
    <property type="evidence" value="ECO:0007669"/>
    <property type="project" value="InterPro"/>
</dbReference>
<reference evidence="6" key="1">
    <citation type="submission" date="2020-05" db="UniProtKB">
        <authorList>
            <consortium name="EnsemblMetazoa"/>
        </authorList>
    </citation>
    <scope>IDENTIFICATION</scope>
    <source>
        <strain evidence="6">USDA</strain>
    </source>
</reference>
<proteinExistence type="inferred from homology"/>
<evidence type="ECO:0000256" key="4">
    <source>
        <dbReference type="ARBA" id="ARBA00022801"/>
    </source>
</evidence>
<evidence type="ECO:0000256" key="5">
    <source>
        <dbReference type="ARBA" id="ARBA00023180"/>
    </source>
</evidence>
<comment type="similarity">
    <text evidence="1">Belongs to the peptidase S28 family.</text>
</comment>
<keyword evidence="2" id="KW-0645">Protease</keyword>
<dbReference type="Proteomes" id="UP000095300">
    <property type="component" value="Unassembled WGS sequence"/>
</dbReference>
<organism evidence="6 7">
    <name type="scientific">Stomoxys calcitrans</name>
    <name type="common">Stable fly</name>
    <name type="synonym">Conops calcitrans</name>
    <dbReference type="NCBI Taxonomy" id="35570"/>
    <lineage>
        <taxon>Eukaryota</taxon>
        <taxon>Metazoa</taxon>
        <taxon>Ecdysozoa</taxon>
        <taxon>Arthropoda</taxon>
        <taxon>Hexapoda</taxon>
        <taxon>Insecta</taxon>
        <taxon>Pterygota</taxon>
        <taxon>Neoptera</taxon>
        <taxon>Endopterygota</taxon>
        <taxon>Diptera</taxon>
        <taxon>Brachycera</taxon>
        <taxon>Muscomorpha</taxon>
        <taxon>Muscoidea</taxon>
        <taxon>Muscidae</taxon>
        <taxon>Stomoxys</taxon>
    </lineage>
</organism>